<evidence type="ECO:0000313" key="1">
    <source>
        <dbReference type="EMBL" id="KAI3817686.1"/>
    </source>
</evidence>
<dbReference type="Proteomes" id="UP001056120">
    <property type="component" value="Linkage Group LG04"/>
</dbReference>
<evidence type="ECO:0000313" key="2">
    <source>
        <dbReference type="Proteomes" id="UP001056120"/>
    </source>
</evidence>
<accession>A0ACB9JC09</accession>
<protein>
    <submittedName>
        <fullName evidence="1">Uncharacterized protein</fullName>
    </submittedName>
</protein>
<organism evidence="1 2">
    <name type="scientific">Smallanthus sonchifolius</name>
    <dbReference type="NCBI Taxonomy" id="185202"/>
    <lineage>
        <taxon>Eukaryota</taxon>
        <taxon>Viridiplantae</taxon>
        <taxon>Streptophyta</taxon>
        <taxon>Embryophyta</taxon>
        <taxon>Tracheophyta</taxon>
        <taxon>Spermatophyta</taxon>
        <taxon>Magnoliopsida</taxon>
        <taxon>eudicotyledons</taxon>
        <taxon>Gunneridae</taxon>
        <taxon>Pentapetalae</taxon>
        <taxon>asterids</taxon>
        <taxon>campanulids</taxon>
        <taxon>Asterales</taxon>
        <taxon>Asteraceae</taxon>
        <taxon>Asteroideae</taxon>
        <taxon>Heliantheae alliance</taxon>
        <taxon>Millerieae</taxon>
        <taxon>Smallanthus</taxon>
    </lineage>
</organism>
<keyword evidence="2" id="KW-1185">Reference proteome</keyword>
<sequence length="991" mass="107147">MKEHKDVVMSTVDSTTSDEIVTERGKIEGILGGRDGGDMVVDVVSADMVVDQDGGTKVEDVESSVETLEKVEVVVSEEVVKEVVQENVVIAVVSGSKGPGIEDSDEGKTGGGEIEVIESVQEVAEKSQKGTESTEGDVVMEEGLVGKDKAEDGVNNQSSTDEVVNAGTCEDNVHVSTENMGSEAGVVQTEKESFRSTIEGTTHDCRKSGDGTQVGDSKMVVELDRGLSEKTVERVTESVKEAADVDCVTSEETGKDEILDSAKIPDSVTKVDEVVTKEGLSGKDETQDGVSVERVTESVKEAADVDCVMSEETGKDEILDSTKIPDSVTKVDEVVTKEGLSGKDETQDGVSMDQSEGAAVHENAEKLDQNAEVDQMNTEESSQSTIEVRTHNASISEKETDSKMVDEPEIIEVEIDVLDKGDETELGFTKETLEQPVNSVQEVADRDHDSSKSQHSSIMASLGLEEDDVVVVDEGLEGKNDAQDRVSVEPSLVNPDNQSILTEVVNVGAGEVDKKAEVDSTNKDESSFATIKPEEFAACSKVDEVMIALKEPNSDVQGSTDGEILVENQSINVNAVTDSDKPDVVAYTEPESTIDKMTPGIANKVVETDTGVQNFKVEPATIGHDSSDFQVDHGLNANQSNQGDEITASHIRVPDSTVEVPTTGMDIDEVLGWKDEIPSVQEDEQKVDPTNLSNVEVQETEALEHTLESKQWNKTSVSLQQSCYFRAPENEVHCALQEVSRRVELGLTCSCIPHDIYENIKYQIVDNSGIKPESSKRHGADKSASVNSFEPDMLVDYMRLLAKFPYDAGDKMELTMAKAQLSSYGRFKGHRQLAEFQLSGDLLEAELVIKDEPYSEDDSKKRKALDSLSDGSEKRPALQTETVTAKPSFKVGGCIQKVASQLTGPPEQVTVNIVSVHSPGPTQLGNQVDMLSQLHMAAQDPMKGIIQNYPEENPLQDQNGGGGHQIVAYEQEKPKLLIVVLEHSTSLVPSM</sequence>
<reference evidence="2" key="1">
    <citation type="journal article" date="2022" name="Mol. Ecol. Resour.">
        <title>The genomes of chicory, endive, great burdock and yacon provide insights into Asteraceae palaeo-polyploidization history and plant inulin production.</title>
        <authorList>
            <person name="Fan W."/>
            <person name="Wang S."/>
            <person name="Wang H."/>
            <person name="Wang A."/>
            <person name="Jiang F."/>
            <person name="Liu H."/>
            <person name="Zhao H."/>
            <person name="Xu D."/>
            <person name="Zhang Y."/>
        </authorList>
    </citation>
    <scope>NUCLEOTIDE SEQUENCE [LARGE SCALE GENOMIC DNA]</scope>
    <source>
        <strain evidence="2">cv. Yunnan</strain>
    </source>
</reference>
<reference evidence="1 2" key="2">
    <citation type="journal article" date="2022" name="Mol. Ecol. Resour.">
        <title>The genomes of chicory, endive, great burdock and yacon provide insights into Asteraceae paleo-polyploidization history and plant inulin production.</title>
        <authorList>
            <person name="Fan W."/>
            <person name="Wang S."/>
            <person name="Wang H."/>
            <person name="Wang A."/>
            <person name="Jiang F."/>
            <person name="Liu H."/>
            <person name="Zhao H."/>
            <person name="Xu D."/>
            <person name="Zhang Y."/>
        </authorList>
    </citation>
    <scope>NUCLEOTIDE SEQUENCE [LARGE SCALE GENOMIC DNA]</scope>
    <source>
        <strain evidence="2">cv. Yunnan</strain>
        <tissue evidence="1">Leaves</tissue>
    </source>
</reference>
<gene>
    <name evidence="1" type="ORF">L1987_11483</name>
</gene>
<name>A0ACB9JC09_9ASTR</name>
<proteinExistence type="predicted"/>
<dbReference type="EMBL" id="CM042021">
    <property type="protein sequence ID" value="KAI3817686.1"/>
    <property type="molecule type" value="Genomic_DNA"/>
</dbReference>
<comment type="caution">
    <text evidence="1">The sequence shown here is derived from an EMBL/GenBank/DDBJ whole genome shotgun (WGS) entry which is preliminary data.</text>
</comment>